<dbReference type="InterPro" id="IPR027627">
    <property type="entry name" value="Glycosyltransferase_put"/>
</dbReference>
<dbReference type="InterPro" id="IPR001296">
    <property type="entry name" value="Glyco_trans_1"/>
</dbReference>
<protein>
    <submittedName>
        <fullName evidence="2">Selenoneine biosynthesis selenosugar synthase SenB</fullName>
    </submittedName>
</protein>
<dbReference type="PANTHER" id="PTHR46660:SF2">
    <property type="entry name" value="GLYCOSYLTRANSFERASE 1 DOMAIN-CONTAINING PROTEIN 1"/>
    <property type="match status" value="1"/>
</dbReference>
<keyword evidence="3" id="KW-1185">Reference proteome</keyword>
<dbReference type="InterPro" id="IPR052622">
    <property type="entry name" value="Glycosyltransferase_G1"/>
</dbReference>
<dbReference type="RefSeq" id="WP_378969835.1">
    <property type="nucleotide sequence ID" value="NZ_JBHSWN010000001.1"/>
</dbReference>
<comment type="caution">
    <text evidence="2">The sequence shown here is derived from an EMBL/GenBank/DDBJ whole genome shotgun (WGS) entry which is preliminary data.</text>
</comment>
<dbReference type="NCBIfam" id="TIGR04348">
    <property type="entry name" value="selenoneine biosynthesis selenosugar synthase SenB"/>
    <property type="match status" value="1"/>
</dbReference>
<dbReference type="PANTHER" id="PTHR46660">
    <property type="match status" value="1"/>
</dbReference>
<evidence type="ECO:0000313" key="2">
    <source>
        <dbReference type="EMBL" id="MFC6790253.1"/>
    </source>
</evidence>
<dbReference type="Gene3D" id="3.40.50.2000">
    <property type="entry name" value="Glycogen Phosphorylase B"/>
    <property type="match status" value="1"/>
</dbReference>
<organism evidence="2 3">
    <name type="scientific">Methylobacterium komagatae</name>
    <dbReference type="NCBI Taxonomy" id="374425"/>
    <lineage>
        <taxon>Bacteria</taxon>
        <taxon>Pseudomonadati</taxon>
        <taxon>Pseudomonadota</taxon>
        <taxon>Alphaproteobacteria</taxon>
        <taxon>Hyphomicrobiales</taxon>
        <taxon>Methylobacteriaceae</taxon>
        <taxon>Methylobacterium</taxon>
    </lineage>
</organism>
<evidence type="ECO:0000259" key="1">
    <source>
        <dbReference type="Pfam" id="PF00534"/>
    </source>
</evidence>
<dbReference type="Pfam" id="PF00534">
    <property type="entry name" value="Glycos_transf_1"/>
    <property type="match status" value="1"/>
</dbReference>
<proteinExistence type="predicted"/>
<dbReference type="CDD" id="cd03801">
    <property type="entry name" value="GT4_PimA-like"/>
    <property type="match status" value="1"/>
</dbReference>
<gene>
    <name evidence="2" type="primary">senB</name>
    <name evidence="2" type="ORF">ACFQE0_11890</name>
</gene>
<sequence length="316" mass="34966">MRIAIATPIAATRRTGNRATATRWAGFLGDLGHEALINPPSSWDADALIALHAWRSAEAVAQFRATYPNRPVVVVLTGTDLYHFLESEPEATLRGLDLADRLVGLHDEVARALPKRFHTKLRVIHQSARGRAARETPDPEVFEVLVVGHLRPEKDPFRTARAARHLRRDSRIRVLHLGGAHEPTWAETARREMQENPRYVWLGDCPPSRVRRLMARARLMALSSLMEGGANVISEAVVSGLPVLASRIDGSVGLLGPDYPGYFPPSDTNALARLLARAEDEPAFLGRLAAACAEREPLFHPERERAKLGELLAELR</sequence>
<dbReference type="Proteomes" id="UP001596292">
    <property type="component" value="Unassembled WGS sequence"/>
</dbReference>
<accession>A0ABW2BII1</accession>
<name>A0ABW2BII1_9HYPH</name>
<evidence type="ECO:0000313" key="3">
    <source>
        <dbReference type="Proteomes" id="UP001596292"/>
    </source>
</evidence>
<reference evidence="3" key="1">
    <citation type="journal article" date="2019" name="Int. J. Syst. Evol. Microbiol.">
        <title>The Global Catalogue of Microorganisms (GCM) 10K type strain sequencing project: providing services to taxonomists for standard genome sequencing and annotation.</title>
        <authorList>
            <consortium name="The Broad Institute Genomics Platform"/>
            <consortium name="The Broad Institute Genome Sequencing Center for Infectious Disease"/>
            <person name="Wu L."/>
            <person name="Ma J."/>
        </authorList>
    </citation>
    <scope>NUCLEOTIDE SEQUENCE [LARGE SCALE GENOMIC DNA]</scope>
    <source>
        <strain evidence="3">CCUG 48316</strain>
    </source>
</reference>
<dbReference type="EMBL" id="JBHSWN010000001">
    <property type="protein sequence ID" value="MFC6790253.1"/>
    <property type="molecule type" value="Genomic_DNA"/>
</dbReference>
<feature type="domain" description="Glycosyl transferase family 1" evidence="1">
    <location>
        <begin position="140"/>
        <end position="283"/>
    </location>
</feature>
<dbReference type="SUPFAM" id="SSF53756">
    <property type="entry name" value="UDP-Glycosyltransferase/glycogen phosphorylase"/>
    <property type="match status" value="1"/>
</dbReference>